<reference evidence="1 3" key="2">
    <citation type="journal article" date="2013" name="Nature">
        <title>Insights into bilaterian evolution from three spiralian genomes.</title>
        <authorList>
            <person name="Simakov O."/>
            <person name="Marletaz F."/>
            <person name="Cho S.J."/>
            <person name="Edsinger-Gonzales E."/>
            <person name="Havlak P."/>
            <person name="Hellsten U."/>
            <person name="Kuo D.H."/>
            <person name="Larsson T."/>
            <person name="Lv J."/>
            <person name="Arendt D."/>
            <person name="Savage R."/>
            <person name="Osoegawa K."/>
            <person name="de Jong P."/>
            <person name="Grimwood J."/>
            <person name="Chapman J.A."/>
            <person name="Shapiro H."/>
            <person name="Aerts A."/>
            <person name="Otillar R.P."/>
            <person name="Terry A.Y."/>
            <person name="Boore J.L."/>
            <person name="Grigoriev I.V."/>
            <person name="Lindberg D.R."/>
            <person name="Seaver E.C."/>
            <person name="Weisblat D.A."/>
            <person name="Putnam N.H."/>
            <person name="Rokhsar D.S."/>
        </authorList>
    </citation>
    <scope>NUCLEOTIDE SEQUENCE</scope>
    <source>
        <strain evidence="1 3">I ESC-2004</strain>
    </source>
</reference>
<gene>
    <name evidence="1" type="ORF">CAPTEDRAFT_210521</name>
</gene>
<dbReference type="EMBL" id="AMQN01004113">
    <property type="status" value="NOT_ANNOTATED_CDS"/>
    <property type="molecule type" value="Genomic_DNA"/>
</dbReference>
<name>R7VL22_CAPTE</name>
<dbReference type="Proteomes" id="UP000014760">
    <property type="component" value="Unassembled WGS sequence"/>
</dbReference>
<keyword evidence="3" id="KW-1185">Reference proteome</keyword>
<reference evidence="2" key="3">
    <citation type="submission" date="2015-06" db="UniProtKB">
        <authorList>
            <consortium name="EnsemblMetazoa"/>
        </authorList>
    </citation>
    <scope>IDENTIFICATION</scope>
</reference>
<organism evidence="1">
    <name type="scientific">Capitella teleta</name>
    <name type="common">Polychaete worm</name>
    <dbReference type="NCBI Taxonomy" id="283909"/>
    <lineage>
        <taxon>Eukaryota</taxon>
        <taxon>Metazoa</taxon>
        <taxon>Spiralia</taxon>
        <taxon>Lophotrochozoa</taxon>
        <taxon>Annelida</taxon>
        <taxon>Polychaeta</taxon>
        <taxon>Sedentaria</taxon>
        <taxon>Scolecida</taxon>
        <taxon>Capitellidae</taxon>
        <taxon>Capitella</taxon>
    </lineage>
</organism>
<reference evidence="3" key="1">
    <citation type="submission" date="2012-12" db="EMBL/GenBank/DDBJ databases">
        <authorList>
            <person name="Hellsten U."/>
            <person name="Grimwood J."/>
            <person name="Chapman J.A."/>
            <person name="Shapiro H."/>
            <person name="Aerts A."/>
            <person name="Otillar R.P."/>
            <person name="Terry A.Y."/>
            <person name="Boore J.L."/>
            <person name="Simakov O."/>
            <person name="Marletaz F."/>
            <person name="Cho S.-J."/>
            <person name="Edsinger-Gonzales E."/>
            <person name="Havlak P."/>
            <person name="Kuo D.-H."/>
            <person name="Larsson T."/>
            <person name="Lv J."/>
            <person name="Arendt D."/>
            <person name="Savage R."/>
            <person name="Osoegawa K."/>
            <person name="de Jong P."/>
            <person name="Lindberg D.R."/>
            <person name="Seaver E.C."/>
            <person name="Weisblat D.A."/>
            <person name="Putnam N.H."/>
            <person name="Grigoriev I.V."/>
            <person name="Rokhsar D.S."/>
        </authorList>
    </citation>
    <scope>NUCLEOTIDE SEQUENCE</scope>
    <source>
        <strain evidence="3">I ESC-2004</strain>
    </source>
</reference>
<proteinExistence type="predicted"/>
<evidence type="ECO:0000313" key="3">
    <source>
        <dbReference type="Proteomes" id="UP000014760"/>
    </source>
</evidence>
<dbReference type="EMBL" id="KB292627">
    <property type="protein sequence ID" value="ELU17230.1"/>
    <property type="molecule type" value="Genomic_DNA"/>
</dbReference>
<dbReference type="EnsemblMetazoa" id="CapteT210521">
    <property type="protein sequence ID" value="CapteP210521"/>
    <property type="gene ID" value="CapteG210521"/>
</dbReference>
<evidence type="ECO:0000313" key="2">
    <source>
        <dbReference type="EnsemblMetazoa" id="CapteP210521"/>
    </source>
</evidence>
<evidence type="ECO:0000313" key="1">
    <source>
        <dbReference type="EMBL" id="ELU17230.1"/>
    </source>
</evidence>
<accession>R7VL22</accession>
<dbReference type="AlphaFoldDB" id="R7VL22"/>
<dbReference type="HOGENOM" id="CLU_1541565_0_0_1"/>
<protein>
    <submittedName>
        <fullName evidence="1 2">Uncharacterized protein</fullName>
    </submittedName>
</protein>
<sequence>MDRRSKKFLIDKLKTLYYIIYMYGKRWPFGRKTAFLITYLNNKYRIHQYNLHHYALRGYINTGGFPLVHNLPEPHRPCALHSQRLVLMLNEGITFSPTSICTKDKRHSILARKRQKGKGERYFAHSKSGVCANDTKELNERGNECWACLVNKGFQSMEEGKRNECRLHTESTLT</sequence>